<dbReference type="PANTHER" id="PTHR10281">
    <property type="entry name" value="MEMBRANE-ASSOCIATED PROGESTERONE RECEPTOR COMPONENT-RELATED"/>
    <property type="match status" value="1"/>
</dbReference>
<dbReference type="GO" id="GO:0012505">
    <property type="term" value="C:endomembrane system"/>
    <property type="evidence" value="ECO:0007669"/>
    <property type="project" value="TreeGrafter"/>
</dbReference>
<evidence type="ECO:0000259" key="2">
    <source>
        <dbReference type="SMART" id="SM01117"/>
    </source>
</evidence>
<dbReference type="Gene3D" id="3.10.120.10">
    <property type="entry name" value="Cytochrome b5-like heme/steroid binding domain"/>
    <property type="match status" value="1"/>
</dbReference>
<dbReference type="InterPro" id="IPR036400">
    <property type="entry name" value="Cyt_B5-like_heme/steroid_sf"/>
</dbReference>
<evidence type="ECO:0000313" key="4">
    <source>
        <dbReference type="Proteomes" id="UP000590412"/>
    </source>
</evidence>
<protein>
    <submittedName>
        <fullName evidence="3">Cytochrome b5-like Heme/Steroid binding domain family protein</fullName>
    </submittedName>
</protein>
<reference evidence="3" key="1">
    <citation type="submission" date="2020-03" db="EMBL/GenBank/DDBJ databases">
        <title>FDA dAtabase for Regulatory Grade micrObial Sequences (FDA-ARGOS): Supporting development and validation of Infectious Disease Dx tests.</title>
        <authorList>
            <person name="Campos J."/>
            <person name="Goldberg B."/>
            <person name="Tallon L."/>
            <person name="Sadzewicz L."/>
            <person name="Vavikolanu K."/>
            <person name="Mehta A."/>
            <person name="Aluvathingal J."/>
            <person name="Nadendla S."/>
            <person name="Nandy P."/>
            <person name="Geyer C."/>
            <person name="Yan Y."/>
            <person name="Sichtig H."/>
        </authorList>
    </citation>
    <scope>NUCLEOTIDE SEQUENCE [LARGE SCALE GENOMIC DNA]</scope>
    <source>
        <strain evidence="3">FDAARGOS_652</strain>
    </source>
</reference>
<comment type="caution">
    <text evidence="3">The sequence shown here is derived from an EMBL/GenBank/DDBJ whole genome shotgun (WGS) entry which is preliminary data.</text>
</comment>
<dbReference type="GO" id="GO:0016020">
    <property type="term" value="C:membrane"/>
    <property type="evidence" value="ECO:0007669"/>
    <property type="project" value="TreeGrafter"/>
</dbReference>
<evidence type="ECO:0000256" key="1">
    <source>
        <dbReference type="ARBA" id="ARBA00038357"/>
    </source>
</evidence>
<accession>A0A8X7TC21</accession>
<dbReference type="SMART" id="SM01117">
    <property type="entry name" value="Cyt-b5"/>
    <property type="match status" value="1"/>
</dbReference>
<evidence type="ECO:0000313" key="3">
    <source>
        <dbReference type="EMBL" id="KAF6057546.1"/>
    </source>
</evidence>
<name>A0A8X7TC21_CANPA</name>
<dbReference type="OrthoDB" id="899at2759"/>
<dbReference type="InterPro" id="IPR050577">
    <property type="entry name" value="MAPR/NEUFC/NENF-like"/>
</dbReference>
<dbReference type="EMBL" id="JABWAB010000003">
    <property type="protein sequence ID" value="KAF6057546.1"/>
    <property type="molecule type" value="Genomic_DNA"/>
</dbReference>
<dbReference type="Pfam" id="PF00173">
    <property type="entry name" value="Cyt-b5"/>
    <property type="match status" value="1"/>
</dbReference>
<comment type="similarity">
    <text evidence="1">Belongs to the cytochrome b5 family. MAPR subfamily.</text>
</comment>
<dbReference type="Proteomes" id="UP000590412">
    <property type="component" value="Unassembled WGS sequence"/>
</dbReference>
<sequence length="132" mass="15089">MFGDKNKEPTEIFLDNEKIDLDSLPILSRKQLSKFNGTDDAKLYVAIKGYVYDVTANTKSYGPGKAYNKLVGKDVGRLLGLNKLQLKEEDGRLPDTWDLSDLTEKQLKIVDDWIVFFKMRYPIVALIQENSN</sequence>
<dbReference type="PANTHER" id="PTHR10281:SF76">
    <property type="entry name" value="CALCUTTA CUP-RELATED"/>
    <property type="match status" value="1"/>
</dbReference>
<dbReference type="SUPFAM" id="SSF55856">
    <property type="entry name" value="Cytochrome b5-like heme/steroid binding domain"/>
    <property type="match status" value="1"/>
</dbReference>
<proteinExistence type="inferred from homology"/>
<dbReference type="AlphaFoldDB" id="A0A8X7TC21"/>
<gene>
    <name evidence="3" type="ORF">FOB60_002101</name>
</gene>
<feature type="domain" description="Cytochrome b5 heme-binding" evidence="2">
    <location>
        <begin position="27"/>
        <end position="128"/>
    </location>
</feature>
<organism evidence="3 4">
    <name type="scientific">Candida parapsilosis</name>
    <name type="common">Yeast</name>
    <dbReference type="NCBI Taxonomy" id="5480"/>
    <lineage>
        <taxon>Eukaryota</taxon>
        <taxon>Fungi</taxon>
        <taxon>Dikarya</taxon>
        <taxon>Ascomycota</taxon>
        <taxon>Saccharomycotina</taxon>
        <taxon>Pichiomycetes</taxon>
        <taxon>Debaryomycetaceae</taxon>
        <taxon>Candida/Lodderomyces clade</taxon>
        <taxon>Candida</taxon>
    </lineage>
</organism>
<dbReference type="InterPro" id="IPR001199">
    <property type="entry name" value="Cyt_B5-like_heme/steroid-bd"/>
</dbReference>